<dbReference type="AlphaFoldDB" id="A0A3D9HME3"/>
<dbReference type="Pfam" id="PF18962">
    <property type="entry name" value="Por_Secre_tail"/>
    <property type="match status" value="1"/>
</dbReference>
<protein>
    <submittedName>
        <fullName evidence="3">Putative secreted protein (Por secretion system target)</fullName>
    </submittedName>
</protein>
<dbReference type="OrthoDB" id="1391467at2"/>
<dbReference type="Proteomes" id="UP000256629">
    <property type="component" value="Unassembled WGS sequence"/>
</dbReference>
<accession>A0A3D9HME3</accession>
<gene>
    <name evidence="3" type="ORF">DFQ02_101599</name>
</gene>
<dbReference type="NCBIfam" id="TIGR04183">
    <property type="entry name" value="Por_Secre_tail"/>
    <property type="match status" value="1"/>
</dbReference>
<dbReference type="RefSeq" id="WP_116039483.1">
    <property type="nucleotide sequence ID" value="NZ_QRDX01000001.1"/>
</dbReference>
<evidence type="ECO:0000256" key="1">
    <source>
        <dbReference type="ARBA" id="ARBA00022729"/>
    </source>
</evidence>
<feature type="domain" description="Secretion system C-terminal sorting" evidence="2">
    <location>
        <begin position="102"/>
        <end position="175"/>
    </location>
</feature>
<evidence type="ECO:0000313" key="4">
    <source>
        <dbReference type="Proteomes" id="UP000256629"/>
    </source>
</evidence>
<evidence type="ECO:0000313" key="3">
    <source>
        <dbReference type="EMBL" id="RED50565.1"/>
    </source>
</evidence>
<organism evidence="3 4">
    <name type="scientific">Seonamhaeicola aphaedonensis</name>
    <dbReference type="NCBI Taxonomy" id="1461338"/>
    <lineage>
        <taxon>Bacteria</taxon>
        <taxon>Pseudomonadati</taxon>
        <taxon>Bacteroidota</taxon>
        <taxon>Flavobacteriia</taxon>
        <taxon>Flavobacteriales</taxon>
        <taxon>Flavobacteriaceae</taxon>
    </lineage>
</organism>
<sequence length="177" mass="20042">MIRLGVQLLLERHKFMTRLFNVLVIILLLSSYSYSQTIIRQSISSYGTTSTGDAHYYAQTIGQSYNTQSSKNTKVMQGFLQPVSLKIEKVTQSNVEELELKIFPNPSQYSVTLKSSDAIKDAIILVSDVHGHIIYNQRIQSLEVHNINCSSWSTGIYLLKVQDDNNKQLVSKLIISK</sequence>
<dbReference type="InterPro" id="IPR026444">
    <property type="entry name" value="Secre_tail"/>
</dbReference>
<name>A0A3D9HME3_9FLAO</name>
<keyword evidence="4" id="KW-1185">Reference proteome</keyword>
<evidence type="ECO:0000259" key="2">
    <source>
        <dbReference type="Pfam" id="PF18962"/>
    </source>
</evidence>
<comment type="caution">
    <text evidence="3">The sequence shown here is derived from an EMBL/GenBank/DDBJ whole genome shotgun (WGS) entry which is preliminary data.</text>
</comment>
<keyword evidence="1" id="KW-0732">Signal</keyword>
<dbReference type="EMBL" id="QRDX01000001">
    <property type="protein sequence ID" value="RED50565.1"/>
    <property type="molecule type" value="Genomic_DNA"/>
</dbReference>
<reference evidence="3 4" key="1">
    <citation type="submission" date="2018-07" db="EMBL/GenBank/DDBJ databases">
        <title>Genomic Encyclopedia of Type Strains, Phase III (KMG-III): the genomes of soil and plant-associated and newly described type strains.</title>
        <authorList>
            <person name="Whitman W."/>
        </authorList>
    </citation>
    <scope>NUCLEOTIDE SEQUENCE [LARGE SCALE GENOMIC DNA]</scope>
    <source>
        <strain evidence="3 4">CECT 8487</strain>
    </source>
</reference>
<proteinExistence type="predicted"/>